<evidence type="ECO:0000256" key="5">
    <source>
        <dbReference type="ARBA" id="ARBA00038359"/>
    </source>
</evidence>
<proteinExistence type="inferred from homology"/>
<evidence type="ECO:0000256" key="4">
    <source>
        <dbReference type="ARBA" id="ARBA00023136"/>
    </source>
</evidence>
<feature type="transmembrane region" description="Helical" evidence="7">
    <location>
        <begin position="179"/>
        <end position="201"/>
    </location>
</feature>
<dbReference type="InterPro" id="IPR049326">
    <property type="entry name" value="Rhodopsin_dom_fungi"/>
</dbReference>
<dbReference type="PANTHER" id="PTHR33048:SF57">
    <property type="entry name" value="INTEGRAL MEMBRANE PROTEIN-RELATED"/>
    <property type="match status" value="1"/>
</dbReference>
<name>A0ABR4K807_9EURO</name>
<keyword evidence="4 7" id="KW-0472">Membrane</keyword>
<evidence type="ECO:0000313" key="10">
    <source>
        <dbReference type="Proteomes" id="UP001610446"/>
    </source>
</evidence>
<feature type="domain" description="Rhodopsin" evidence="8">
    <location>
        <begin position="36"/>
        <end position="276"/>
    </location>
</feature>
<feature type="transmembrane region" description="Helical" evidence="7">
    <location>
        <begin position="133"/>
        <end position="156"/>
    </location>
</feature>
<dbReference type="Pfam" id="PF20684">
    <property type="entry name" value="Fung_rhodopsin"/>
    <property type="match status" value="1"/>
</dbReference>
<comment type="caution">
    <text evidence="9">The sequence shown here is derived from an EMBL/GenBank/DDBJ whole genome shotgun (WGS) entry which is preliminary data.</text>
</comment>
<dbReference type="Proteomes" id="UP001610446">
    <property type="component" value="Unassembled WGS sequence"/>
</dbReference>
<dbReference type="EMBL" id="JBFXLU010000050">
    <property type="protein sequence ID" value="KAL2848436.1"/>
    <property type="molecule type" value="Genomic_DNA"/>
</dbReference>
<feature type="transmembrane region" description="Helical" evidence="7">
    <location>
        <begin position="94"/>
        <end position="121"/>
    </location>
</feature>
<evidence type="ECO:0000256" key="1">
    <source>
        <dbReference type="ARBA" id="ARBA00004141"/>
    </source>
</evidence>
<evidence type="ECO:0000256" key="7">
    <source>
        <dbReference type="SAM" id="Phobius"/>
    </source>
</evidence>
<comment type="subcellular location">
    <subcellularLocation>
        <location evidence="1">Membrane</location>
        <topology evidence="1">Multi-pass membrane protein</topology>
    </subcellularLocation>
</comment>
<feature type="compositionally biased region" description="Low complexity" evidence="6">
    <location>
        <begin position="340"/>
        <end position="350"/>
    </location>
</feature>
<organism evidence="9 10">
    <name type="scientific">Aspergillus pseudoustus</name>
    <dbReference type="NCBI Taxonomy" id="1810923"/>
    <lineage>
        <taxon>Eukaryota</taxon>
        <taxon>Fungi</taxon>
        <taxon>Dikarya</taxon>
        <taxon>Ascomycota</taxon>
        <taxon>Pezizomycotina</taxon>
        <taxon>Eurotiomycetes</taxon>
        <taxon>Eurotiomycetidae</taxon>
        <taxon>Eurotiales</taxon>
        <taxon>Aspergillaceae</taxon>
        <taxon>Aspergillus</taxon>
        <taxon>Aspergillus subgen. Nidulantes</taxon>
    </lineage>
</organism>
<gene>
    <name evidence="9" type="ORF">BJY01DRAFT_246448</name>
</gene>
<reference evidence="9 10" key="1">
    <citation type="submission" date="2024-07" db="EMBL/GenBank/DDBJ databases">
        <title>Section-level genome sequencing and comparative genomics of Aspergillus sections Usti and Cavernicolus.</title>
        <authorList>
            <consortium name="Lawrence Berkeley National Laboratory"/>
            <person name="Nybo J.L."/>
            <person name="Vesth T.C."/>
            <person name="Theobald S."/>
            <person name="Frisvad J.C."/>
            <person name="Larsen T.O."/>
            <person name="Kjaerboelling I."/>
            <person name="Rothschild-Mancinelli K."/>
            <person name="Lyhne E.K."/>
            <person name="Kogle M.E."/>
            <person name="Barry K."/>
            <person name="Clum A."/>
            <person name="Na H."/>
            <person name="Ledsgaard L."/>
            <person name="Lin J."/>
            <person name="Lipzen A."/>
            <person name="Kuo A."/>
            <person name="Riley R."/>
            <person name="Mondo S."/>
            <person name="Labutti K."/>
            <person name="Haridas S."/>
            <person name="Pangalinan J."/>
            <person name="Salamov A.A."/>
            <person name="Simmons B.A."/>
            <person name="Magnuson J.K."/>
            <person name="Chen J."/>
            <person name="Drula E."/>
            <person name="Henrissat B."/>
            <person name="Wiebenga A."/>
            <person name="Lubbers R.J."/>
            <person name="Gomes A.C."/>
            <person name="Makela M.R."/>
            <person name="Stajich J."/>
            <person name="Grigoriev I.V."/>
            <person name="Mortensen U.H."/>
            <person name="De Vries R.P."/>
            <person name="Baker S.E."/>
            <person name="Andersen M.R."/>
        </authorList>
    </citation>
    <scope>NUCLEOTIDE SEQUENCE [LARGE SCALE GENOMIC DNA]</scope>
    <source>
        <strain evidence="9 10">CBS 123904</strain>
    </source>
</reference>
<feature type="transmembrane region" description="Helical" evidence="7">
    <location>
        <begin position="249"/>
        <end position="276"/>
    </location>
</feature>
<feature type="transmembrane region" description="Helical" evidence="7">
    <location>
        <begin position="213"/>
        <end position="237"/>
    </location>
</feature>
<dbReference type="PANTHER" id="PTHR33048">
    <property type="entry name" value="PTH11-LIKE INTEGRAL MEMBRANE PROTEIN (AFU_ORTHOLOGUE AFUA_5G11245)"/>
    <property type="match status" value="1"/>
</dbReference>
<feature type="transmembrane region" description="Helical" evidence="7">
    <location>
        <begin position="52"/>
        <end position="74"/>
    </location>
</feature>
<evidence type="ECO:0000256" key="6">
    <source>
        <dbReference type="SAM" id="MobiDB-lite"/>
    </source>
</evidence>
<feature type="region of interest" description="Disordered" evidence="6">
    <location>
        <begin position="303"/>
        <end position="322"/>
    </location>
</feature>
<accession>A0ABR4K807</accession>
<feature type="transmembrane region" description="Helical" evidence="7">
    <location>
        <begin position="20"/>
        <end position="40"/>
    </location>
</feature>
<protein>
    <recommendedName>
        <fullName evidence="8">Rhodopsin domain-containing protein</fullName>
    </recommendedName>
</protein>
<comment type="similarity">
    <text evidence="5">Belongs to the SAT4 family.</text>
</comment>
<evidence type="ECO:0000259" key="8">
    <source>
        <dbReference type="Pfam" id="PF20684"/>
    </source>
</evidence>
<feature type="region of interest" description="Disordered" evidence="6">
    <location>
        <begin position="335"/>
        <end position="356"/>
    </location>
</feature>
<sequence length="356" mass="39141">MEPPSYTQSGLSTSAGRAGFITTIVLLIVLTAGLVLRVWVQTRKRRRVQAHDYLYFAGYVFAVGYSTNFLYGIYPGGFGMHLQDFMRLYPERTVPLLKVITASTFLWAMATTLVKLCLLGLFHEIFTTPIVRYLIWAIAALSAILGLSGILLGVLICQPFAYNWDKTITSGHCGDSYKMQLATCTINMVIELMIVLLPAPILWRLQMPFKSKVILNGIFSLGLCVCATNLTRILIIYNQDQADFTYSLALIGVLCSLEVNIAMICASTPTLASLVVRNKCRSGHGDSFGGSSRVMNSFARRRMMKQPKDDKKARPSESTLISITAGDDGLLLSRQDIREGSSIGTTSGSTMVGEDV</sequence>
<evidence type="ECO:0000256" key="3">
    <source>
        <dbReference type="ARBA" id="ARBA00022989"/>
    </source>
</evidence>
<evidence type="ECO:0000256" key="2">
    <source>
        <dbReference type="ARBA" id="ARBA00022692"/>
    </source>
</evidence>
<keyword evidence="10" id="KW-1185">Reference proteome</keyword>
<evidence type="ECO:0000313" key="9">
    <source>
        <dbReference type="EMBL" id="KAL2848436.1"/>
    </source>
</evidence>
<dbReference type="InterPro" id="IPR052337">
    <property type="entry name" value="SAT4-like"/>
</dbReference>
<keyword evidence="2 7" id="KW-0812">Transmembrane</keyword>
<feature type="compositionally biased region" description="Basic and acidic residues" evidence="6">
    <location>
        <begin position="306"/>
        <end position="315"/>
    </location>
</feature>
<keyword evidence="3 7" id="KW-1133">Transmembrane helix</keyword>